<sequence>MNPSNGVVKAVGRGRGPWRPDQAVQELRRPQLSSSVQSVSSSANTLSNDGTLDPLSVAMKSTLSANAKEFVPKSFTQEPPPSESLKEEWQNQQNNYEGESDISFDEAINQYVTDILKSITLNPGQFDHLSKVLLDELKPVLSEEEALESIATLVIEQAINETNFRYNGARLCNVFNKQLGSGDEFRRILLDKLCDEHGKIEENLENNSNRVFGFLYFLGELYLQLVLKGGVRLTVLGDALISALKMIISIPFPDNIKHSCAVLKLTGHMLDSDQRIVMNGLFADIEKLLSDERTGTRAKDIVGNILKLRANNWGHGANTANSSKQLGNIDTELVQNTDGIYYGPDHIALTAEQIKFLNDNCSLEETATSGDDATVWDPEASENENEEIAAAFQEFVNHKRKS</sequence>
<accession>A0AAE1LIW4</accession>
<keyword evidence="7" id="KW-1185">Reference proteome</keyword>
<evidence type="ECO:0000313" key="7">
    <source>
        <dbReference type="Proteomes" id="UP001219518"/>
    </source>
</evidence>
<dbReference type="SUPFAM" id="SSF48371">
    <property type="entry name" value="ARM repeat"/>
    <property type="match status" value="1"/>
</dbReference>
<proteinExistence type="predicted"/>
<keyword evidence="3" id="KW-0810">Translation regulation</keyword>
<feature type="domain" description="MIF4G" evidence="5">
    <location>
        <begin position="109"/>
        <end position="312"/>
    </location>
</feature>
<dbReference type="PANTHER" id="PTHR23254:SF15">
    <property type="entry name" value="POLYADENYLATE-BINDING PROTEIN-INTERACTING PROTEIN 1"/>
    <property type="match status" value="1"/>
</dbReference>
<comment type="caution">
    <text evidence="6">The sequence shown here is derived from an EMBL/GenBank/DDBJ whole genome shotgun (WGS) entry which is preliminary data.</text>
</comment>
<dbReference type="AlphaFoldDB" id="A0AAE1LIW4"/>
<reference evidence="6" key="1">
    <citation type="submission" date="2021-07" db="EMBL/GenBank/DDBJ databases">
        <authorList>
            <person name="Catto M.A."/>
            <person name="Jacobson A."/>
            <person name="Kennedy G."/>
            <person name="Labadie P."/>
            <person name="Hunt B.G."/>
            <person name="Srinivasan R."/>
        </authorList>
    </citation>
    <scope>NUCLEOTIDE SEQUENCE</scope>
    <source>
        <strain evidence="6">PL_HMW_Pooled</strain>
        <tissue evidence="6">Head</tissue>
    </source>
</reference>
<dbReference type="Pfam" id="PF02854">
    <property type="entry name" value="MIF4G"/>
    <property type="match status" value="1"/>
</dbReference>
<organism evidence="6 7">
    <name type="scientific">Frankliniella fusca</name>
    <dbReference type="NCBI Taxonomy" id="407009"/>
    <lineage>
        <taxon>Eukaryota</taxon>
        <taxon>Metazoa</taxon>
        <taxon>Ecdysozoa</taxon>
        <taxon>Arthropoda</taxon>
        <taxon>Hexapoda</taxon>
        <taxon>Insecta</taxon>
        <taxon>Pterygota</taxon>
        <taxon>Neoptera</taxon>
        <taxon>Paraneoptera</taxon>
        <taxon>Thysanoptera</taxon>
        <taxon>Terebrantia</taxon>
        <taxon>Thripoidea</taxon>
        <taxon>Thripidae</taxon>
        <taxon>Frankliniella</taxon>
    </lineage>
</organism>
<dbReference type="PANTHER" id="PTHR23254">
    <property type="entry name" value="EIF4G DOMAIN PROTEIN"/>
    <property type="match status" value="1"/>
</dbReference>
<evidence type="ECO:0000256" key="4">
    <source>
        <dbReference type="SAM" id="MobiDB-lite"/>
    </source>
</evidence>
<feature type="region of interest" description="Disordered" evidence="4">
    <location>
        <begin position="69"/>
        <end position="93"/>
    </location>
</feature>
<protein>
    <submittedName>
        <fullName evidence="6">Polyadenylate-binding protein-interacting protein 1</fullName>
    </submittedName>
</protein>
<dbReference type="InterPro" id="IPR009818">
    <property type="entry name" value="PAM2_motif"/>
</dbReference>
<dbReference type="GO" id="GO:0008494">
    <property type="term" value="F:translation activator activity"/>
    <property type="evidence" value="ECO:0007669"/>
    <property type="project" value="TreeGrafter"/>
</dbReference>
<evidence type="ECO:0000256" key="1">
    <source>
        <dbReference type="ARBA" id="ARBA00004496"/>
    </source>
</evidence>
<comment type="subcellular location">
    <subcellularLocation>
        <location evidence="1">Cytoplasm</location>
    </subcellularLocation>
</comment>
<evidence type="ECO:0000259" key="5">
    <source>
        <dbReference type="SMART" id="SM00543"/>
    </source>
</evidence>
<dbReference type="SMART" id="SM00543">
    <property type="entry name" value="MIF4G"/>
    <property type="match status" value="1"/>
</dbReference>
<evidence type="ECO:0000313" key="6">
    <source>
        <dbReference type="EMBL" id="KAK3921891.1"/>
    </source>
</evidence>
<dbReference type="Proteomes" id="UP001219518">
    <property type="component" value="Unassembled WGS sequence"/>
</dbReference>
<dbReference type="InterPro" id="IPR016024">
    <property type="entry name" value="ARM-type_fold"/>
</dbReference>
<feature type="region of interest" description="Disordered" evidence="4">
    <location>
        <begin position="1"/>
        <end position="51"/>
    </location>
</feature>
<dbReference type="InterPro" id="IPR003890">
    <property type="entry name" value="MIF4G-like_typ-3"/>
</dbReference>
<name>A0AAE1LIW4_9NEOP</name>
<dbReference type="Pfam" id="PF07145">
    <property type="entry name" value="PAM2"/>
    <property type="match status" value="1"/>
</dbReference>
<reference evidence="6" key="2">
    <citation type="journal article" date="2023" name="BMC Genomics">
        <title>Pest status, molecular evolution, and epigenetic factors derived from the genome assembly of Frankliniella fusca, a thysanopteran phytovirus vector.</title>
        <authorList>
            <person name="Catto M.A."/>
            <person name="Labadie P.E."/>
            <person name="Jacobson A.L."/>
            <person name="Kennedy G.G."/>
            <person name="Srinivasan R."/>
            <person name="Hunt B.G."/>
        </authorList>
    </citation>
    <scope>NUCLEOTIDE SEQUENCE</scope>
    <source>
        <strain evidence="6">PL_HMW_Pooled</strain>
    </source>
</reference>
<evidence type="ECO:0000256" key="3">
    <source>
        <dbReference type="ARBA" id="ARBA00022845"/>
    </source>
</evidence>
<dbReference type="GO" id="GO:0003723">
    <property type="term" value="F:RNA binding"/>
    <property type="evidence" value="ECO:0007669"/>
    <property type="project" value="InterPro"/>
</dbReference>
<dbReference type="EMBL" id="JAHWGI010001056">
    <property type="protein sequence ID" value="KAK3921891.1"/>
    <property type="molecule type" value="Genomic_DNA"/>
</dbReference>
<dbReference type="Gene3D" id="1.25.40.180">
    <property type="match status" value="1"/>
</dbReference>
<dbReference type="InterPro" id="IPR051367">
    <property type="entry name" value="mRNA_TranslReg/HistoneTransl"/>
</dbReference>
<gene>
    <name evidence="6" type="ORF">KUF71_011067</name>
</gene>
<dbReference type="GO" id="GO:0006446">
    <property type="term" value="P:regulation of translational initiation"/>
    <property type="evidence" value="ECO:0007669"/>
    <property type="project" value="TreeGrafter"/>
</dbReference>
<dbReference type="GO" id="GO:0005737">
    <property type="term" value="C:cytoplasm"/>
    <property type="evidence" value="ECO:0007669"/>
    <property type="project" value="UniProtKB-SubCell"/>
</dbReference>
<keyword evidence="2" id="KW-0963">Cytoplasm</keyword>
<evidence type="ECO:0000256" key="2">
    <source>
        <dbReference type="ARBA" id="ARBA00022490"/>
    </source>
</evidence>
<feature type="compositionally biased region" description="Low complexity" evidence="4">
    <location>
        <begin position="33"/>
        <end position="42"/>
    </location>
</feature>